<dbReference type="GO" id="GO:0016020">
    <property type="term" value="C:membrane"/>
    <property type="evidence" value="ECO:0007669"/>
    <property type="project" value="TreeGrafter"/>
</dbReference>
<accession>A0A420EFF2</accession>
<sequence length="549" mass="60277">MSEYDYIIVGAGSAGSVLAARLTEDPNVRVLLLEAGGGKEKSENFLIRMPLGFLKALLNPKYTWPMRSEPEPYCNDRVLPLPRGKMLGGSSSINGMVYMRGHSRDFDGWAQKGCRGWSHAEVAPYFRRLERSWRGSDDVHGGEGPLPIARNSDRHLLHYELMEAIERAGYPITEDIHSGNEEGASRVELTIDEKGRRASTYETYLKPAMDRPNLTVRTDTLTRRVLFEGKRAVGVETESNGAVEIVKAGREVILCGGSYNSPQLLMLSGIGPADHLRERGIDVLLDRPGVGGNLSEHPRVPVEFAANGRITFVNQLRFDRAAMSVIRWYLFGTGPFSRQVNSANPMLRTDSRLDRPDIQLFANPVKIGSDLWFPGFRKEPPHVLSADVILLHPQARGSVRLKSSDPHDLPAIRFNLFDNEADFATVRAGIRMVREIYATQPQASLVKEEILPGADCRSDEALDAHIRATAGVTQHPVGTCAMGIGSHSVVDPQLRVIGTEGLRVVDASIMPDVPGANTNGPTIMIAEKASDIIHGRSLPADETPETEAA</sequence>
<dbReference type="SUPFAM" id="SSF51905">
    <property type="entry name" value="FAD/NAD(P)-binding domain"/>
    <property type="match status" value="1"/>
</dbReference>
<dbReference type="Pfam" id="PF00732">
    <property type="entry name" value="GMC_oxred_N"/>
    <property type="match status" value="1"/>
</dbReference>
<dbReference type="RefSeq" id="WP_120325332.1">
    <property type="nucleotide sequence ID" value="NZ_RAPF01000006.1"/>
</dbReference>
<name>A0A420EFF2_9SPHN</name>
<comment type="caution">
    <text evidence="9">The sequence shown here is derived from an EMBL/GenBank/DDBJ whole genome shotgun (WGS) entry which is preliminary data.</text>
</comment>
<dbReference type="PANTHER" id="PTHR11552:SF147">
    <property type="entry name" value="CHOLINE DEHYDROGENASE, MITOCHONDRIAL"/>
    <property type="match status" value="1"/>
</dbReference>
<feature type="domain" description="Glucose-methanol-choline oxidoreductase N-terminal" evidence="8">
    <location>
        <begin position="257"/>
        <end position="271"/>
    </location>
</feature>
<dbReference type="InterPro" id="IPR036188">
    <property type="entry name" value="FAD/NAD-bd_sf"/>
</dbReference>
<dbReference type="SUPFAM" id="SSF54373">
    <property type="entry name" value="FAD-linked reductases, C-terminal domain"/>
    <property type="match status" value="1"/>
</dbReference>
<feature type="binding site" evidence="5">
    <location>
        <begin position="94"/>
        <end position="97"/>
    </location>
    <ligand>
        <name>FAD</name>
        <dbReference type="ChEBI" id="CHEBI:57692"/>
    </ligand>
</feature>
<keyword evidence="4 5" id="KW-0274">FAD</keyword>
<dbReference type="PIRSF" id="PIRSF000137">
    <property type="entry name" value="Alcohol_oxidase"/>
    <property type="match status" value="1"/>
</dbReference>
<feature type="domain" description="Glucose-methanol-choline oxidoreductase N-terminal" evidence="7">
    <location>
        <begin position="84"/>
        <end position="107"/>
    </location>
</feature>
<dbReference type="PROSITE" id="PS00623">
    <property type="entry name" value="GMC_OXRED_1"/>
    <property type="match status" value="1"/>
</dbReference>
<evidence type="ECO:0000256" key="3">
    <source>
        <dbReference type="ARBA" id="ARBA00022630"/>
    </source>
</evidence>
<dbReference type="Gene3D" id="3.50.50.60">
    <property type="entry name" value="FAD/NAD(P)-binding domain"/>
    <property type="match status" value="1"/>
</dbReference>
<dbReference type="Proteomes" id="UP000284395">
    <property type="component" value="Unassembled WGS sequence"/>
</dbReference>
<evidence type="ECO:0000256" key="1">
    <source>
        <dbReference type="ARBA" id="ARBA00001974"/>
    </source>
</evidence>
<dbReference type="OrthoDB" id="9785276at2"/>
<gene>
    <name evidence="9" type="ORF">D6851_13180</name>
</gene>
<dbReference type="PANTHER" id="PTHR11552">
    <property type="entry name" value="GLUCOSE-METHANOL-CHOLINE GMC OXIDOREDUCTASE"/>
    <property type="match status" value="1"/>
</dbReference>
<dbReference type="Pfam" id="PF05199">
    <property type="entry name" value="GMC_oxred_C"/>
    <property type="match status" value="1"/>
</dbReference>
<dbReference type="GO" id="GO:0008812">
    <property type="term" value="F:choline dehydrogenase activity"/>
    <property type="evidence" value="ECO:0007669"/>
    <property type="project" value="TreeGrafter"/>
</dbReference>
<evidence type="ECO:0000256" key="4">
    <source>
        <dbReference type="ARBA" id="ARBA00022827"/>
    </source>
</evidence>
<reference evidence="9 10" key="1">
    <citation type="submission" date="2018-09" db="EMBL/GenBank/DDBJ databases">
        <title>Altererythrobacter spongiae sp. nov., isolated from a marine sponge.</title>
        <authorList>
            <person name="Zhuang L."/>
            <person name="Luo L."/>
        </authorList>
    </citation>
    <scope>NUCLEOTIDE SEQUENCE [LARGE SCALE GENOMIC DNA]</scope>
    <source>
        <strain evidence="9 10">HN-Y73</strain>
    </source>
</reference>
<keyword evidence="3 6" id="KW-0285">Flavoprotein</keyword>
<dbReference type="GO" id="GO:0050660">
    <property type="term" value="F:flavin adenine dinucleotide binding"/>
    <property type="evidence" value="ECO:0007669"/>
    <property type="project" value="InterPro"/>
</dbReference>
<protein>
    <submittedName>
        <fullName evidence="9">Choline dehydrogenase</fullName>
    </submittedName>
</protein>
<evidence type="ECO:0000259" key="8">
    <source>
        <dbReference type="PROSITE" id="PS00624"/>
    </source>
</evidence>
<evidence type="ECO:0000256" key="2">
    <source>
        <dbReference type="ARBA" id="ARBA00010790"/>
    </source>
</evidence>
<comment type="similarity">
    <text evidence="2 6">Belongs to the GMC oxidoreductase family.</text>
</comment>
<proteinExistence type="inferred from homology"/>
<dbReference type="InterPro" id="IPR000172">
    <property type="entry name" value="GMC_OxRdtase_N"/>
</dbReference>
<dbReference type="EMBL" id="RAPF01000006">
    <property type="protein sequence ID" value="RKF19393.1"/>
    <property type="molecule type" value="Genomic_DNA"/>
</dbReference>
<dbReference type="AlphaFoldDB" id="A0A420EFF2"/>
<comment type="cofactor">
    <cofactor evidence="1 5">
        <name>FAD</name>
        <dbReference type="ChEBI" id="CHEBI:57692"/>
    </cofactor>
</comment>
<dbReference type="InterPro" id="IPR007867">
    <property type="entry name" value="GMC_OxRtase_C"/>
</dbReference>
<evidence type="ECO:0000256" key="5">
    <source>
        <dbReference type="PIRSR" id="PIRSR000137-2"/>
    </source>
</evidence>
<evidence type="ECO:0000313" key="10">
    <source>
        <dbReference type="Proteomes" id="UP000284395"/>
    </source>
</evidence>
<dbReference type="PROSITE" id="PS00624">
    <property type="entry name" value="GMC_OXRED_2"/>
    <property type="match status" value="1"/>
</dbReference>
<evidence type="ECO:0000256" key="6">
    <source>
        <dbReference type="RuleBase" id="RU003968"/>
    </source>
</evidence>
<evidence type="ECO:0000259" key="7">
    <source>
        <dbReference type="PROSITE" id="PS00623"/>
    </source>
</evidence>
<dbReference type="Gene3D" id="3.30.560.10">
    <property type="entry name" value="Glucose Oxidase, domain 3"/>
    <property type="match status" value="1"/>
</dbReference>
<dbReference type="InterPro" id="IPR012132">
    <property type="entry name" value="GMC_OxRdtase"/>
</dbReference>
<dbReference type="GO" id="GO:0019285">
    <property type="term" value="P:glycine betaine biosynthetic process from choline"/>
    <property type="evidence" value="ECO:0007669"/>
    <property type="project" value="TreeGrafter"/>
</dbReference>
<organism evidence="9 10">
    <name type="scientific">Altericroceibacterium spongiae</name>
    <dbReference type="NCBI Taxonomy" id="2320269"/>
    <lineage>
        <taxon>Bacteria</taxon>
        <taxon>Pseudomonadati</taxon>
        <taxon>Pseudomonadota</taxon>
        <taxon>Alphaproteobacteria</taxon>
        <taxon>Sphingomonadales</taxon>
        <taxon>Erythrobacteraceae</taxon>
        <taxon>Altericroceibacterium</taxon>
    </lineage>
</organism>
<keyword evidence="10" id="KW-1185">Reference proteome</keyword>
<evidence type="ECO:0000313" key="9">
    <source>
        <dbReference type="EMBL" id="RKF19393.1"/>
    </source>
</evidence>